<organism evidence="1 2">
    <name type="scientific">Mytilus edulis</name>
    <name type="common">Blue mussel</name>
    <dbReference type="NCBI Taxonomy" id="6550"/>
    <lineage>
        <taxon>Eukaryota</taxon>
        <taxon>Metazoa</taxon>
        <taxon>Spiralia</taxon>
        <taxon>Lophotrochozoa</taxon>
        <taxon>Mollusca</taxon>
        <taxon>Bivalvia</taxon>
        <taxon>Autobranchia</taxon>
        <taxon>Pteriomorphia</taxon>
        <taxon>Mytilida</taxon>
        <taxon>Mytiloidea</taxon>
        <taxon>Mytilidae</taxon>
        <taxon>Mytilinae</taxon>
        <taxon>Mytilus</taxon>
    </lineage>
</organism>
<gene>
    <name evidence="1" type="ORF">MEDL_52435</name>
</gene>
<dbReference type="Proteomes" id="UP000683360">
    <property type="component" value="Unassembled WGS sequence"/>
</dbReference>
<comment type="caution">
    <text evidence="1">The sequence shown here is derived from an EMBL/GenBank/DDBJ whole genome shotgun (WGS) entry which is preliminary data.</text>
</comment>
<sequence>MWQLVTDLDKKSRGLALALSLQADSVEEKRQLLWLDRQTRPDNAFDAATISSKIKTSTIENLKKFNDIERKVQHDLVLLFFQNFGQGDASFKNLQDGDGQSGYFVFLMGDDVYSDKPVEWRNEGGDQCNEELASKKLNGIRLMNKSPMFSQSMVLED</sequence>
<dbReference type="AlphaFoldDB" id="A0A8S3U1H3"/>
<accession>A0A8S3U1H3</accession>
<name>A0A8S3U1H3_MYTED</name>
<proteinExistence type="predicted"/>
<keyword evidence="2" id="KW-1185">Reference proteome</keyword>
<protein>
    <submittedName>
        <fullName evidence="1">Uncharacterized protein</fullName>
    </submittedName>
</protein>
<evidence type="ECO:0000313" key="2">
    <source>
        <dbReference type="Proteomes" id="UP000683360"/>
    </source>
</evidence>
<dbReference type="EMBL" id="CAJPWZ010002549">
    <property type="protein sequence ID" value="CAG2240119.1"/>
    <property type="molecule type" value="Genomic_DNA"/>
</dbReference>
<evidence type="ECO:0000313" key="1">
    <source>
        <dbReference type="EMBL" id="CAG2240119.1"/>
    </source>
</evidence>
<reference evidence="1" key="1">
    <citation type="submission" date="2021-03" db="EMBL/GenBank/DDBJ databases">
        <authorList>
            <person name="Bekaert M."/>
        </authorList>
    </citation>
    <scope>NUCLEOTIDE SEQUENCE</scope>
</reference>